<dbReference type="PANTHER" id="PTHR30400:SF0">
    <property type="entry name" value="BIOSYNTHETIC PEPTIDOGLYCAN TRANSGLYCOSYLASE"/>
    <property type="match status" value="1"/>
</dbReference>
<accession>A0A060C3Y9</accession>
<dbReference type="GO" id="GO:0008360">
    <property type="term" value="P:regulation of cell shape"/>
    <property type="evidence" value="ECO:0007669"/>
    <property type="project" value="UniProtKB-KW"/>
</dbReference>
<keyword evidence="5" id="KW-0812">Transmembrane</keyword>
<keyword evidence="3" id="KW-0328">Glycosyltransferase</keyword>
<evidence type="ECO:0000256" key="10">
    <source>
        <dbReference type="ARBA" id="ARBA00023316"/>
    </source>
</evidence>
<dbReference type="InterPro" id="IPR023346">
    <property type="entry name" value="Lysozyme-like_dom_sf"/>
</dbReference>
<dbReference type="GO" id="GO:0016763">
    <property type="term" value="F:pentosyltransferase activity"/>
    <property type="evidence" value="ECO:0007669"/>
    <property type="project" value="InterPro"/>
</dbReference>
<dbReference type="SUPFAM" id="SSF53955">
    <property type="entry name" value="Lysozyme-like"/>
    <property type="match status" value="1"/>
</dbReference>
<dbReference type="Pfam" id="PF00912">
    <property type="entry name" value="Transgly"/>
    <property type="match status" value="1"/>
</dbReference>
<evidence type="ECO:0000313" key="12">
    <source>
        <dbReference type="EMBL" id="AIA89662.1"/>
    </source>
</evidence>
<evidence type="ECO:0000256" key="9">
    <source>
        <dbReference type="ARBA" id="ARBA00023136"/>
    </source>
</evidence>
<dbReference type="InterPro" id="IPR036950">
    <property type="entry name" value="PBP_transglycosylase"/>
</dbReference>
<keyword evidence="4" id="KW-0808">Transferase</keyword>
<dbReference type="AlphaFoldDB" id="A0A060C3Y9"/>
<name>A0A060C3Y9_9FLAO</name>
<dbReference type="GO" id="GO:0009252">
    <property type="term" value="P:peptidoglycan biosynthetic process"/>
    <property type="evidence" value="ECO:0007669"/>
    <property type="project" value="UniProtKB-KW"/>
</dbReference>
<evidence type="ECO:0000259" key="11">
    <source>
        <dbReference type="Pfam" id="PF00912"/>
    </source>
</evidence>
<dbReference type="InterPro" id="IPR001264">
    <property type="entry name" value="Glyco_trans_51"/>
</dbReference>
<reference evidence="12" key="1">
    <citation type="journal article" date="2013" name="Environ. Microbiol.">
        <title>Seasonally variable intestinal metagenomes of the red palm weevil (Rhynchophorus ferrugineus).</title>
        <authorList>
            <person name="Jia S."/>
            <person name="Zhang X."/>
            <person name="Zhang G."/>
            <person name="Yin A."/>
            <person name="Zhang S."/>
            <person name="Li F."/>
            <person name="Wang L."/>
            <person name="Zhao D."/>
            <person name="Yun Q."/>
            <person name="Tala"/>
            <person name="Wang J."/>
            <person name="Sun G."/>
            <person name="Baabdullah M."/>
            <person name="Yu X."/>
            <person name="Hu S."/>
            <person name="Al-Mssallem I.S."/>
            <person name="Yu J."/>
        </authorList>
    </citation>
    <scope>NUCLEOTIDE SEQUENCE</scope>
</reference>
<keyword evidence="2" id="KW-0997">Cell inner membrane</keyword>
<dbReference type="GO" id="GO:0016020">
    <property type="term" value="C:membrane"/>
    <property type="evidence" value="ECO:0007669"/>
    <property type="project" value="InterPro"/>
</dbReference>
<keyword evidence="9" id="KW-0472">Membrane</keyword>
<organism evidence="12">
    <name type="scientific">uncultured Christiangramia sp</name>
    <dbReference type="NCBI Taxonomy" id="503836"/>
    <lineage>
        <taxon>Bacteria</taxon>
        <taxon>Pseudomonadati</taxon>
        <taxon>Bacteroidota</taxon>
        <taxon>Flavobacteriia</taxon>
        <taxon>Flavobacteriales</taxon>
        <taxon>Flavobacteriaceae</taxon>
        <taxon>Christiangramia</taxon>
        <taxon>environmental samples</taxon>
    </lineage>
</organism>
<dbReference type="Gene3D" id="1.10.3810.10">
    <property type="entry name" value="Biosynthetic peptidoglycan transglycosylase-like"/>
    <property type="match status" value="1"/>
</dbReference>
<keyword evidence="7" id="KW-0573">Peptidoglycan synthesis</keyword>
<proteinExistence type="predicted"/>
<protein>
    <submittedName>
        <fullName evidence="12">Transgly</fullName>
    </submittedName>
</protein>
<keyword evidence="6" id="KW-0133">Cell shape</keyword>
<dbReference type="GO" id="GO:0009274">
    <property type="term" value="C:peptidoglycan-based cell wall"/>
    <property type="evidence" value="ECO:0007669"/>
    <property type="project" value="InterPro"/>
</dbReference>
<sequence>SQNLVLAVLAAEDRNFFVHTGFSLKDSIDSADVENRFLDDKTITQQTSRLVFMGKNNFWLNRIGETYFTVLLEEFWGKNRILEVYLNSVEMGEAIFGAQAASLVYFNKSAGAINKKTKASFLAATINSNKKDDTF</sequence>
<evidence type="ECO:0000256" key="1">
    <source>
        <dbReference type="ARBA" id="ARBA00022475"/>
    </source>
</evidence>
<dbReference type="InterPro" id="IPR011812">
    <property type="entry name" value="Pep_trsgly"/>
</dbReference>
<evidence type="ECO:0000256" key="4">
    <source>
        <dbReference type="ARBA" id="ARBA00022679"/>
    </source>
</evidence>
<keyword evidence="8" id="KW-1133">Transmembrane helix</keyword>
<dbReference type="EMBL" id="KF122366">
    <property type="protein sequence ID" value="AIA89662.1"/>
    <property type="molecule type" value="Genomic_DNA"/>
</dbReference>
<evidence type="ECO:0000256" key="6">
    <source>
        <dbReference type="ARBA" id="ARBA00022960"/>
    </source>
</evidence>
<feature type="domain" description="Glycosyl transferase family 51" evidence="11">
    <location>
        <begin position="1"/>
        <end position="129"/>
    </location>
</feature>
<keyword evidence="1" id="KW-1003">Cell membrane</keyword>
<evidence type="ECO:0000256" key="2">
    <source>
        <dbReference type="ARBA" id="ARBA00022519"/>
    </source>
</evidence>
<dbReference type="PANTHER" id="PTHR30400">
    <property type="entry name" value="MONOFUNCTIONAL BIOSYNTHETIC PEPTIDOGLYCAN TRANSGLYCOSYLASE"/>
    <property type="match status" value="1"/>
</dbReference>
<evidence type="ECO:0000256" key="5">
    <source>
        <dbReference type="ARBA" id="ARBA00022692"/>
    </source>
</evidence>
<evidence type="ECO:0000256" key="8">
    <source>
        <dbReference type="ARBA" id="ARBA00022989"/>
    </source>
</evidence>
<dbReference type="GO" id="GO:0071555">
    <property type="term" value="P:cell wall organization"/>
    <property type="evidence" value="ECO:0007669"/>
    <property type="project" value="UniProtKB-KW"/>
</dbReference>
<feature type="non-terminal residue" evidence="12">
    <location>
        <position position="1"/>
    </location>
</feature>
<evidence type="ECO:0000256" key="3">
    <source>
        <dbReference type="ARBA" id="ARBA00022676"/>
    </source>
</evidence>
<evidence type="ECO:0000256" key="7">
    <source>
        <dbReference type="ARBA" id="ARBA00022984"/>
    </source>
</evidence>
<keyword evidence="10" id="KW-0961">Cell wall biogenesis/degradation</keyword>